<sequence>MEDDDNVINIEDIRFDGADNATLTLPLDMFLSRREMRHVSKCLQALSRIANAVHQCYCMELLERHEDDDSSADEDGDAQAAQQDEEDEDNENRAVVENLDCFLEQQEEEEEEEEGDSSKSGDGASGNEAALESPHAAVGATAHIESPRVSVSSEADHAPDRKVK</sequence>
<evidence type="ECO:0000256" key="1">
    <source>
        <dbReference type="SAM" id="MobiDB-lite"/>
    </source>
</evidence>
<name>A0A7S4DVP7_9EUKA</name>
<organism evidence="2">
    <name type="scientific">Lotharella globosa</name>
    <dbReference type="NCBI Taxonomy" id="91324"/>
    <lineage>
        <taxon>Eukaryota</taxon>
        <taxon>Sar</taxon>
        <taxon>Rhizaria</taxon>
        <taxon>Cercozoa</taxon>
        <taxon>Chlorarachniophyceae</taxon>
        <taxon>Lotharella</taxon>
    </lineage>
</organism>
<gene>
    <name evidence="2" type="ORF">LGLO00237_LOCUS24928</name>
</gene>
<feature type="compositionally biased region" description="Basic and acidic residues" evidence="1">
    <location>
        <begin position="154"/>
        <end position="164"/>
    </location>
</feature>
<feature type="region of interest" description="Disordered" evidence="1">
    <location>
        <begin position="66"/>
        <end position="164"/>
    </location>
</feature>
<accession>A0A7S4DVP7</accession>
<evidence type="ECO:0000313" key="2">
    <source>
        <dbReference type="EMBL" id="CAE0673252.1"/>
    </source>
</evidence>
<dbReference type="EMBL" id="HBIV01034940">
    <property type="protein sequence ID" value="CAE0673252.1"/>
    <property type="molecule type" value="Transcribed_RNA"/>
</dbReference>
<feature type="compositionally biased region" description="Acidic residues" evidence="1">
    <location>
        <begin position="68"/>
        <end position="90"/>
    </location>
</feature>
<dbReference type="AlphaFoldDB" id="A0A7S4DVP7"/>
<feature type="compositionally biased region" description="Acidic residues" evidence="1">
    <location>
        <begin position="105"/>
        <end position="115"/>
    </location>
</feature>
<proteinExistence type="predicted"/>
<reference evidence="2" key="1">
    <citation type="submission" date="2021-01" db="EMBL/GenBank/DDBJ databases">
        <authorList>
            <person name="Corre E."/>
            <person name="Pelletier E."/>
            <person name="Niang G."/>
            <person name="Scheremetjew M."/>
            <person name="Finn R."/>
            <person name="Kale V."/>
            <person name="Holt S."/>
            <person name="Cochrane G."/>
            <person name="Meng A."/>
            <person name="Brown T."/>
            <person name="Cohen L."/>
        </authorList>
    </citation>
    <scope>NUCLEOTIDE SEQUENCE</scope>
    <source>
        <strain evidence="2">CCCM811</strain>
    </source>
</reference>
<protein>
    <submittedName>
        <fullName evidence="2">Uncharacterized protein</fullName>
    </submittedName>
</protein>